<proteinExistence type="predicted"/>
<dbReference type="Proteomes" id="UP000322634">
    <property type="component" value="Unassembled WGS sequence"/>
</dbReference>
<evidence type="ECO:0000313" key="3">
    <source>
        <dbReference type="Proteomes" id="UP000322634"/>
    </source>
</evidence>
<dbReference type="EMBL" id="VSFF01000013">
    <property type="protein sequence ID" value="TYC10018.1"/>
    <property type="molecule type" value="Genomic_DNA"/>
</dbReference>
<feature type="region of interest" description="Disordered" evidence="1">
    <location>
        <begin position="145"/>
        <end position="165"/>
    </location>
</feature>
<dbReference type="RefSeq" id="WP_148354066.1">
    <property type="nucleotide sequence ID" value="NZ_JBHSBF010000005.1"/>
</dbReference>
<dbReference type="AlphaFoldDB" id="A0A5D0TV04"/>
<accession>A0A5D0TV04</accession>
<reference evidence="2 3" key="1">
    <citation type="submission" date="2019-08" db="EMBL/GenBank/DDBJ databases">
        <title>Actinomadura sp. nov. CYP1-5 isolated from mountain soil.</title>
        <authorList>
            <person name="Songsumanus A."/>
            <person name="Kuncharoen N."/>
            <person name="Kudo T."/>
            <person name="Yuki M."/>
            <person name="Igarashi Y."/>
            <person name="Tanasupawat S."/>
        </authorList>
    </citation>
    <scope>NUCLEOTIDE SEQUENCE [LARGE SCALE GENOMIC DNA]</scope>
    <source>
        <strain evidence="2 3">GKU157</strain>
    </source>
</reference>
<gene>
    <name evidence="2" type="ORF">FXF65_33515</name>
</gene>
<name>A0A5D0TV04_9ACTN</name>
<organism evidence="2 3">
    <name type="scientific">Actinomadura syzygii</name>
    <dbReference type="NCBI Taxonomy" id="1427538"/>
    <lineage>
        <taxon>Bacteria</taxon>
        <taxon>Bacillati</taxon>
        <taxon>Actinomycetota</taxon>
        <taxon>Actinomycetes</taxon>
        <taxon>Streptosporangiales</taxon>
        <taxon>Thermomonosporaceae</taxon>
        <taxon>Actinomadura</taxon>
    </lineage>
</organism>
<evidence type="ECO:0000313" key="2">
    <source>
        <dbReference type="EMBL" id="TYC10018.1"/>
    </source>
</evidence>
<comment type="caution">
    <text evidence="2">The sequence shown here is derived from an EMBL/GenBank/DDBJ whole genome shotgun (WGS) entry which is preliminary data.</text>
</comment>
<protein>
    <submittedName>
        <fullName evidence="2">Uncharacterized protein</fullName>
    </submittedName>
</protein>
<keyword evidence="3" id="KW-1185">Reference proteome</keyword>
<sequence>MVVFSTGLAWGADERRQPRPVLHAARRIAAHVSPNGLPRQGHDRTVKAMPMSPESARQSMLQVAGLVERSDDEEAAVALAIAVLLRPLVLDRSDEQVVAGAVASRIWDGIVGAIELAGPDPSANDLTLEFWEELSQALYEWGVESEPDPYEGIPRDRETGEPLMEPEEYALLMKPYPDES</sequence>
<evidence type="ECO:0000256" key="1">
    <source>
        <dbReference type="SAM" id="MobiDB-lite"/>
    </source>
</evidence>